<keyword evidence="1" id="KW-1133">Transmembrane helix</keyword>
<sequence>MSYVTSSLKILGCLSILCWITGSPFIFVSRQVIPKEKKRKSVTLGKTLSVENQLKLSGISNVEQLLKGSKKN</sequence>
<name>A0ABM5P1S6_9MOLU</name>
<evidence type="ECO:0000313" key="3">
    <source>
        <dbReference type="Proteomes" id="UP000018745"/>
    </source>
</evidence>
<evidence type="ECO:0000256" key="1">
    <source>
        <dbReference type="SAM" id="Phobius"/>
    </source>
</evidence>
<keyword evidence="1" id="KW-0812">Transmembrane</keyword>
<evidence type="ECO:0000313" key="2">
    <source>
        <dbReference type="EMBL" id="AHC40398.1"/>
    </source>
</evidence>
<accession>A0ABM5P1S6</accession>
<dbReference type="EMBL" id="CP006935">
    <property type="protein sequence ID" value="AHC40398.1"/>
    <property type="molecule type" value="Genomic_DNA"/>
</dbReference>
<gene>
    <name evidence="2" type="ORF">OVS_03225</name>
</gene>
<feature type="transmembrane region" description="Helical" evidence="1">
    <location>
        <begin position="6"/>
        <end position="28"/>
    </location>
</feature>
<proteinExistence type="predicted"/>
<organism evidence="2 3">
    <name type="scientific">Mycoplasma ovis str. Michigan</name>
    <dbReference type="NCBI Taxonomy" id="1415773"/>
    <lineage>
        <taxon>Bacteria</taxon>
        <taxon>Bacillati</taxon>
        <taxon>Mycoplasmatota</taxon>
        <taxon>Mollicutes</taxon>
        <taxon>Mycoplasmataceae</taxon>
        <taxon>Mycoplasma</taxon>
    </lineage>
</organism>
<dbReference type="Proteomes" id="UP000018745">
    <property type="component" value="Chromosome"/>
</dbReference>
<protein>
    <submittedName>
        <fullName evidence="2">Uncharacterized protein</fullName>
    </submittedName>
</protein>
<keyword evidence="1" id="KW-0472">Membrane</keyword>
<reference evidence="2 3" key="1">
    <citation type="journal article" date="2014" name="Genome Announc.">
        <title>Complete Genome Sequence of Mycoplasma ovis Strain Michigan, a Hemoplasma of Sheep with Two Distinct 16S rRNA Genes.</title>
        <authorList>
            <person name="Deshuillers P.L."/>
            <person name="Santos A.P."/>
            <person name="do Nascimento N.C."/>
            <person name="Hampel J.A."/>
            <person name="Bergin I.L."/>
            <person name="Dyson M.C."/>
            <person name="Messick J.B."/>
        </authorList>
    </citation>
    <scope>NUCLEOTIDE SEQUENCE [LARGE SCALE GENOMIC DNA]</scope>
    <source>
        <strain evidence="2 3">Michigan</strain>
    </source>
</reference>
<keyword evidence="3" id="KW-1185">Reference proteome</keyword>